<dbReference type="Proteomes" id="UP000002640">
    <property type="component" value="Unassembled WGS sequence"/>
</dbReference>
<sequence length="108" mass="11057">MRLVVFLALLLLAGLHCVVDAVDASATASWSNATVLASPALEVALTTGDTPHLPVDARIKIQLDALFTVAPDAALDDAALSEALDGTWSVDVDTSANSLTVQRSGNGS</sequence>
<dbReference type="OMA" id="TTWRNAT"/>
<feature type="chain" id="PRO_5003471543" evidence="1">
    <location>
        <begin position="22"/>
        <end position="108"/>
    </location>
</feature>
<feature type="signal peptide" evidence="1">
    <location>
        <begin position="1"/>
        <end position="21"/>
    </location>
</feature>
<protein>
    <submittedName>
        <fullName evidence="2">Uncharacterized protein</fullName>
    </submittedName>
</protein>
<dbReference type="EMBL" id="JH159152">
    <property type="protein sequence ID" value="EGZ24948.1"/>
    <property type="molecule type" value="Genomic_DNA"/>
</dbReference>
<organism evidence="2 3">
    <name type="scientific">Phytophthora sojae (strain P6497)</name>
    <name type="common">Soybean stem and root rot agent</name>
    <name type="synonym">Phytophthora megasperma f. sp. glycines</name>
    <dbReference type="NCBI Taxonomy" id="1094619"/>
    <lineage>
        <taxon>Eukaryota</taxon>
        <taxon>Sar</taxon>
        <taxon>Stramenopiles</taxon>
        <taxon>Oomycota</taxon>
        <taxon>Peronosporomycetes</taxon>
        <taxon>Peronosporales</taxon>
        <taxon>Peronosporaceae</taxon>
        <taxon>Phytophthora</taxon>
    </lineage>
</organism>
<keyword evidence="3" id="KW-1185">Reference proteome</keyword>
<keyword evidence="1" id="KW-0732">Signal</keyword>
<evidence type="ECO:0000256" key="1">
    <source>
        <dbReference type="SAM" id="SignalP"/>
    </source>
</evidence>
<evidence type="ECO:0000313" key="2">
    <source>
        <dbReference type="EMBL" id="EGZ24948.1"/>
    </source>
</evidence>
<dbReference type="AlphaFoldDB" id="G4YVE2"/>
<name>G4YVE2_PHYSP</name>
<proteinExistence type="predicted"/>
<dbReference type="KEGG" id="psoj:PHYSODRAFT_422799"/>
<gene>
    <name evidence="2" type="ORF">PHYSODRAFT_422799</name>
</gene>
<accession>G4YVE2</accession>
<evidence type="ECO:0000313" key="3">
    <source>
        <dbReference type="Proteomes" id="UP000002640"/>
    </source>
</evidence>
<dbReference type="GeneID" id="20652219"/>
<dbReference type="InParanoid" id="G4YVE2"/>
<feature type="non-terminal residue" evidence="2">
    <location>
        <position position="108"/>
    </location>
</feature>
<dbReference type="RefSeq" id="XP_009520236.1">
    <property type="nucleotide sequence ID" value="XM_009521941.1"/>
</dbReference>
<reference evidence="2 3" key="1">
    <citation type="journal article" date="2006" name="Science">
        <title>Phytophthora genome sequences uncover evolutionary origins and mechanisms of pathogenesis.</title>
        <authorList>
            <person name="Tyler B.M."/>
            <person name="Tripathy S."/>
            <person name="Zhang X."/>
            <person name="Dehal P."/>
            <person name="Jiang R.H."/>
            <person name="Aerts A."/>
            <person name="Arredondo F.D."/>
            <person name="Baxter L."/>
            <person name="Bensasson D."/>
            <person name="Beynon J.L."/>
            <person name="Chapman J."/>
            <person name="Damasceno C.M."/>
            <person name="Dorrance A.E."/>
            <person name="Dou D."/>
            <person name="Dickerman A.W."/>
            <person name="Dubchak I.L."/>
            <person name="Garbelotto M."/>
            <person name="Gijzen M."/>
            <person name="Gordon S.G."/>
            <person name="Govers F."/>
            <person name="Grunwald N.J."/>
            <person name="Huang W."/>
            <person name="Ivors K.L."/>
            <person name="Jones R.W."/>
            <person name="Kamoun S."/>
            <person name="Krampis K."/>
            <person name="Lamour K.H."/>
            <person name="Lee M.K."/>
            <person name="McDonald W.H."/>
            <person name="Medina M."/>
            <person name="Meijer H.J."/>
            <person name="Nordberg E.K."/>
            <person name="Maclean D.J."/>
            <person name="Ospina-Giraldo M.D."/>
            <person name="Morris P.F."/>
            <person name="Phuntumart V."/>
            <person name="Putnam N.H."/>
            <person name="Rash S."/>
            <person name="Rose J.K."/>
            <person name="Sakihama Y."/>
            <person name="Salamov A.A."/>
            <person name="Savidor A."/>
            <person name="Scheuring C.F."/>
            <person name="Smith B.M."/>
            <person name="Sobral B.W."/>
            <person name="Terry A."/>
            <person name="Torto-Alalibo T.A."/>
            <person name="Win J."/>
            <person name="Xu Z."/>
            <person name="Zhang H."/>
            <person name="Grigoriev I.V."/>
            <person name="Rokhsar D.S."/>
            <person name="Boore J.L."/>
        </authorList>
    </citation>
    <scope>NUCLEOTIDE SEQUENCE [LARGE SCALE GENOMIC DNA]</scope>
    <source>
        <strain evidence="2 3">P6497</strain>
    </source>
</reference>